<dbReference type="Pfam" id="PF07748">
    <property type="entry name" value="Glyco_hydro_38C"/>
    <property type="match status" value="1"/>
</dbReference>
<dbReference type="InterPro" id="IPR011013">
    <property type="entry name" value="Gal_mutarotase_sf_dom"/>
</dbReference>
<sequence>MHSEIRAYHEDAGFFAAWDFASNYRDGESYVLLAEKMTTVISGPKTTMTLIYHYKSSYLRFAFTLTQDSPRVDVQTFIDWHEPNVSLKVKFPVSVQTSLAQCQIQFGVIDRPTHSDDSFALPKMKYQHITGSTFLIKKLALL</sequence>
<reference evidence="2 3" key="1">
    <citation type="submission" date="2018-06" db="EMBL/GenBank/DDBJ databases">
        <authorList>
            <consortium name="Pathogen Informatics"/>
            <person name="Doyle S."/>
        </authorList>
    </citation>
    <scope>NUCLEOTIDE SEQUENCE [LARGE SCALE GENOMIC DNA]</scope>
    <source>
        <strain evidence="2 3">NCTC8985</strain>
    </source>
</reference>
<dbReference type="AlphaFoldDB" id="A0A376TFG0"/>
<dbReference type="GO" id="GO:0004559">
    <property type="term" value="F:alpha-mannosidase activity"/>
    <property type="evidence" value="ECO:0007669"/>
    <property type="project" value="InterPro"/>
</dbReference>
<proteinExistence type="predicted"/>
<dbReference type="PANTHER" id="PTHR46017:SF1">
    <property type="entry name" value="ALPHA-MANNOSIDASE 2C1"/>
    <property type="match status" value="1"/>
</dbReference>
<dbReference type="SUPFAM" id="SSF74650">
    <property type="entry name" value="Galactose mutarotase-like"/>
    <property type="match status" value="1"/>
</dbReference>
<organism evidence="2 3">
    <name type="scientific">Escherichia coli</name>
    <dbReference type="NCBI Taxonomy" id="562"/>
    <lineage>
        <taxon>Bacteria</taxon>
        <taxon>Pseudomonadati</taxon>
        <taxon>Pseudomonadota</taxon>
        <taxon>Gammaproteobacteria</taxon>
        <taxon>Enterobacterales</taxon>
        <taxon>Enterobacteriaceae</taxon>
        <taxon>Escherichia</taxon>
    </lineage>
</organism>
<dbReference type="GO" id="GO:0009313">
    <property type="term" value="P:oligosaccharide catabolic process"/>
    <property type="evidence" value="ECO:0007669"/>
    <property type="project" value="TreeGrafter"/>
</dbReference>
<dbReference type="InterPro" id="IPR011682">
    <property type="entry name" value="Glyco_hydro_38_C"/>
</dbReference>
<protein>
    <submittedName>
        <fullName evidence="2">Putative alpha-mannosidase</fullName>
    </submittedName>
</protein>
<dbReference type="Proteomes" id="UP000254405">
    <property type="component" value="Unassembled WGS sequence"/>
</dbReference>
<evidence type="ECO:0000313" key="3">
    <source>
        <dbReference type="Proteomes" id="UP000254405"/>
    </source>
</evidence>
<dbReference type="EMBL" id="UGCO01000001">
    <property type="protein sequence ID" value="STI75446.1"/>
    <property type="molecule type" value="Genomic_DNA"/>
</dbReference>
<dbReference type="GO" id="GO:0006013">
    <property type="term" value="P:mannose metabolic process"/>
    <property type="evidence" value="ECO:0007669"/>
    <property type="project" value="InterPro"/>
</dbReference>
<evidence type="ECO:0000313" key="2">
    <source>
        <dbReference type="EMBL" id="STI75446.1"/>
    </source>
</evidence>
<evidence type="ECO:0000259" key="1">
    <source>
        <dbReference type="Pfam" id="PF07748"/>
    </source>
</evidence>
<dbReference type="GO" id="GO:0030246">
    <property type="term" value="F:carbohydrate binding"/>
    <property type="evidence" value="ECO:0007669"/>
    <property type="project" value="InterPro"/>
</dbReference>
<gene>
    <name evidence="2" type="ORF">NCTC8985_00672</name>
</gene>
<name>A0A376TFG0_ECOLX</name>
<dbReference type="Gene3D" id="2.70.98.30">
    <property type="entry name" value="Golgi alpha-mannosidase II, domain 4"/>
    <property type="match status" value="1"/>
</dbReference>
<accession>A0A376TFG0</accession>
<dbReference type="PANTHER" id="PTHR46017">
    <property type="entry name" value="ALPHA-MANNOSIDASE 2C1"/>
    <property type="match status" value="1"/>
</dbReference>
<feature type="domain" description="Glycosyl hydrolase family 38 C-terminal" evidence="1">
    <location>
        <begin position="4"/>
        <end position="124"/>
    </location>
</feature>